<sequence length="100" mass="10834">MRPARRPPALRLASEPEPALDGRDAPERGPRPAPPAADRYGAATLESWARACWPMHLNAVLQEEVGRAVEAGVLTVPEGEFLVARLTVVIDQAMGVDENR</sequence>
<keyword evidence="3" id="KW-1185">Reference proteome</keyword>
<reference evidence="3" key="1">
    <citation type="journal article" date="2019" name="Int. J. Syst. Evol. Microbiol.">
        <title>The Global Catalogue of Microorganisms (GCM) 10K type strain sequencing project: providing services to taxonomists for standard genome sequencing and annotation.</title>
        <authorList>
            <consortium name="The Broad Institute Genomics Platform"/>
            <consortium name="The Broad Institute Genome Sequencing Center for Infectious Disease"/>
            <person name="Wu L."/>
            <person name="Ma J."/>
        </authorList>
    </citation>
    <scope>NUCLEOTIDE SEQUENCE [LARGE SCALE GENOMIC DNA]</scope>
    <source>
        <strain evidence="3">JCM 18302</strain>
    </source>
</reference>
<evidence type="ECO:0000313" key="3">
    <source>
        <dbReference type="Proteomes" id="UP001500804"/>
    </source>
</evidence>
<organism evidence="2 3">
    <name type="scientific">Pseudonocardia adelaidensis</name>
    <dbReference type="NCBI Taxonomy" id="648754"/>
    <lineage>
        <taxon>Bacteria</taxon>
        <taxon>Bacillati</taxon>
        <taxon>Actinomycetota</taxon>
        <taxon>Actinomycetes</taxon>
        <taxon>Pseudonocardiales</taxon>
        <taxon>Pseudonocardiaceae</taxon>
        <taxon>Pseudonocardia</taxon>
    </lineage>
</organism>
<evidence type="ECO:0000256" key="1">
    <source>
        <dbReference type="SAM" id="MobiDB-lite"/>
    </source>
</evidence>
<feature type="compositionally biased region" description="Low complexity" evidence="1">
    <location>
        <begin position="1"/>
        <end position="13"/>
    </location>
</feature>
<gene>
    <name evidence="2" type="ORF">GCM10023320_01700</name>
</gene>
<comment type="caution">
    <text evidence="2">The sequence shown here is derived from an EMBL/GenBank/DDBJ whole genome shotgun (WGS) entry which is preliminary data.</text>
</comment>
<dbReference type="Proteomes" id="UP001500804">
    <property type="component" value="Unassembled WGS sequence"/>
</dbReference>
<protein>
    <submittedName>
        <fullName evidence="2">Uncharacterized protein</fullName>
    </submittedName>
</protein>
<evidence type="ECO:0000313" key="2">
    <source>
        <dbReference type="EMBL" id="GAA5110189.1"/>
    </source>
</evidence>
<name>A0ABP9N5L6_9PSEU</name>
<feature type="compositionally biased region" description="Basic and acidic residues" evidence="1">
    <location>
        <begin position="20"/>
        <end position="30"/>
    </location>
</feature>
<proteinExistence type="predicted"/>
<feature type="region of interest" description="Disordered" evidence="1">
    <location>
        <begin position="1"/>
        <end position="38"/>
    </location>
</feature>
<accession>A0ABP9N5L6</accession>
<dbReference type="EMBL" id="BAABJO010000001">
    <property type="protein sequence ID" value="GAA5110189.1"/>
    <property type="molecule type" value="Genomic_DNA"/>
</dbReference>